<evidence type="ECO:0000256" key="12">
    <source>
        <dbReference type="SAM" id="MobiDB-lite"/>
    </source>
</evidence>
<evidence type="ECO:0000256" key="8">
    <source>
        <dbReference type="ARBA" id="ARBA00023065"/>
    </source>
</evidence>
<feature type="transmembrane region" description="Helical" evidence="13">
    <location>
        <begin position="12"/>
        <end position="28"/>
    </location>
</feature>
<dbReference type="RefSeq" id="XP_016605541.1">
    <property type="nucleotide sequence ID" value="XM_016755582.1"/>
</dbReference>
<dbReference type="GeneID" id="27690633"/>
<comment type="subcellular location">
    <subcellularLocation>
        <location evidence="2">Cell membrane</location>
        <topology evidence="2">Multi-pass membrane protein</topology>
    </subcellularLocation>
</comment>
<keyword evidence="9 13" id="KW-0472">Membrane</keyword>
<evidence type="ECO:0000256" key="6">
    <source>
        <dbReference type="ARBA" id="ARBA00022692"/>
    </source>
</evidence>
<evidence type="ECO:0000256" key="1">
    <source>
        <dbReference type="ARBA" id="ARBA00003019"/>
    </source>
</evidence>
<evidence type="ECO:0000256" key="3">
    <source>
        <dbReference type="ARBA" id="ARBA00021242"/>
    </source>
</evidence>
<evidence type="ECO:0000256" key="13">
    <source>
        <dbReference type="SAM" id="Phobius"/>
    </source>
</evidence>
<protein>
    <recommendedName>
        <fullName evidence="3">Molybdate-anion transporter</fullName>
    </recommendedName>
    <alternativeName>
        <fullName evidence="10">Major facilitator superfamily domain-containing protein 5</fullName>
    </alternativeName>
    <alternativeName>
        <fullName evidence="11">Molybdate transporter 2 homolog</fullName>
    </alternativeName>
</protein>
<keyword evidence="8" id="KW-0406">Ion transport</keyword>
<evidence type="ECO:0000256" key="9">
    <source>
        <dbReference type="ARBA" id="ARBA00023136"/>
    </source>
</evidence>
<dbReference type="GO" id="GO:0006811">
    <property type="term" value="P:monoatomic ion transport"/>
    <property type="evidence" value="ECO:0007669"/>
    <property type="project" value="UniProtKB-KW"/>
</dbReference>
<evidence type="ECO:0000256" key="11">
    <source>
        <dbReference type="ARBA" id="ARBA00032555"/>
    </source>
</evidence>
<feature type="compositionally biased region" description="Basic and acidic residues" evidence="12">
    <location>
        <begin position="37"/>
        <end position="48"/>
    </location>
</feature>
<dbReference type="PANTHER" id="PTHR23516:SF1">
    <property type="entry name" value="MOLYBDATE-ANION TRANSPORTER"/>
    <property type="match status" value="1"/>
</dbReference>
<keyword evidence="6 13" id="KW-0812">Transmembrane</keyword>
<dbReference type="PANTHER" id="PTHR23516">
    <property type="entry name" value="SAM (S-ADENOSYL METHIONINE) TRANSPORTER"/>
    <property type="match status" value="1"/>
</dbReference>
<evidence type="ECO:0000256" key="4">
    <source>
        <dbReference type="ARBA" id="ARBA00022448"/>
    </source>
</evidence>
<dbReference type="EMBL" id="KQ257464">
    <property type="protein sequence ID" value="KNC97501.1"/>
    <property type="molecule type" value="Genomic_DNA"/>
</dbReference>
<dbReference type="OrthoDB" id="263957at2759"/>
<feature type="region of interest" description="Disordered" evidence="12">
    <location>
        <begin position="34"/>
        <end position="55"/>
    </location>
</feature>
<feature type="transmembrane region" description="Helical" evidence="13">
    <location>
        <begin position="348"/>
        <end position="366"/>
    </location>
</feature>
<dbReference type="eggNOG" id="KOG4332">
    <property type="taxonomic scope" value="Eukaryota"/>
</dbReference>
<evidence type="ECO:0000256" key="10">
    <source>
        <dbReference type="ARBA" id="ARBA00030646"/>
    </source>
</evidence>
<dbReference type="CDD" id="cd17487">
    <property type="entry name" value="MFS_MFSD5_like"/>
    <property type="match status" value="1"/>
</dbReference>
<keyword evidence="4" id="KW-0813">Transport</keyword>
<keyword evidence="15" id="KW-1185">Reference proteome</keyword>
<dbReference type="VEuPathDB" id="FungiDB:SPPG_07415"/>
<feature type="transmembrane region" description="Helical" evidence="13">
    <location>
        <begin position="228"/>
        <end position="246"/>
    </location>
</feature>
<dbReference type="Gene3D" id="1.20.1250.20">
    <property type="entry name" value="MFS general substrate transporter like domains"/>
    <property type="match status" value="1"/>
</dbReference>
<gene>
    <name evidence="14" type="ORF">SPPG_07415</name>
</gene>
<feature type="transmembrane region" description="Helical" evidence="13">
    <location>
        <begin position="205"/>
        <end position="222"/>
    </location>
</feature>
<proteinExistence type="predicted"/>
<evidence type="ECO:0000313" key="14">
    <source>
        <dbReference type="EMBL" id="KNC97501.1"/>
    </source>
</evidence>
<dbReference type="Pfam" id="PF05631">
    <property type="entry name" value="MFS_5"/>
    <property type="match status" value="1"/>
</dbReference>
<keyword evidence="7 13" id="KW-1133">Transmembrane helix</keyword>
<feature type="transmembrane region" description="Helical" evidence="13">
    <location>
        <begin position="317"/>
        <end position="339"/>
    </location>
</feature>
<name>A0A0L0H924_SPIPD</name>
<evidence type="ECO:0000256" key="5">
    <source>
        <dbReference type="ARBA" id="ARBA00022475"/>
    </source>
</evidence>
<dbReference type="STRING" id="645134.A0A0L0H924"/>
<dbReference type="InterPro" id="IPR036259">
    <property type="entry name" value="MFS_trans_sf"/>
</dbReference>
<feature type="transmembrane region" description="Helical" evidence="13">
    <location>
        <begin position="110"/>
        <end position="130"/>
    </location>
</feature>
<dbReference type="OMA" id="CCGWVVL"/>
<comment type="function">
    <text evidence="1">Mediates high-affinity intracellular uptake of the rare oligo-element molybdenum.</text>
</comment>
<dbReference type="InterPro" id="IPR008509">
    <property type="entry name" value="MOT2/MFSD5"/>
</dbReference>
<feature type="transmembrane region" description="Helical" evidence="13">
    <location>
        <begin position="77"/>
        <end position="98"/>
    </location>
</feature>
<feature type="transmembrane region" description="Helical" evidence="13">
    <location>
        <begin position="431"/>
        <end position="452"/>
    </location>
</feature>
<dbReference type="AlphaFoldDB" id="A0A0L0H924"/>
<organism evidence="14 15">
    <name type="scientific">Spizellomyces punctatus (strain DAOM BR117)</name>
    <dbReference type="NCBI Taxonomy" id="645134"/>
    <lineage>
        <taxon>Eukaryota</taxon>
        <taxon>Fungi</taxon>
        <taxon>Fungi incertae sedis</taxon>
        <taxon>Chytridiomycota</taxon>
        <taxon>Chytridiomycota incertae sedis</taxon>
        <taxon>Chytridiomycetes</taxon>
        <taxon>Spizellomycetales</taxon>
        <taxon>Spizellomycetaceae</taxon>
        <taxon>Spizellomyces</taxon>
    </lineage>
</organism>
<evidence type="ECO:0000256" key="2">
    <source>
        <dbReference type="ARBA" id="ARBA00004651"/>
    </source>
</evidence>
<dbReference type="GO" id="GO:0005886">
    <property type="term" value="C:plasma membrane"/>
    <property type="evidence" value="ECO:0007669"/>
    <property type="project" value="UniProtKB-SubCell"/>
</dbReference>
<dbReference type="InParanoid" id="A0A0L0H924"/>
<dbReference type="GO" id="GO:0015098">
    <property type="term" value="F:molybdate ion transmembrane transporter activity"/>
    <property type="evidence" value="ECO:0007669"/>
    <property type="project" value="InterPro"/>
</dbReference>
<sequence length="489" mass="53608">MTTAVENPLYRTGFGLLVAGCAVASYYFRDANEGDDQGDRNAESRTTELDDGLGDIPSPISSSKEAALFDKFKRNWLLVYSFVMMADWLQGPATYPLYISYGYDLSEIAILFVVGFLSSAVFGTVIGSVADKIGRKLVCLMFCVIYAASCLTKLSSNFMTLLLGRVLGGIATSLLFSVFEAWMVSEHHSRGFREALLSDTFSWSTFLNGLVAILSGVLGNFLSDKWGVVAPFMGSIFFLCLAFLVVQATWKENYGSDKPGANRSSISEAVKSIWHGVDILAVGVMQCFFESAMYTFVFLWQPVLTAKASGYGAQVPYGIVFAAFMVSIMLGSVIFKVLLRHGWRHEDVAWVTFAVAAVSLFVPVIASDEFTLFVSFNVFEMCCGLYFPSLGTLRSKLVPEETRSTIMNVFRVPLNLIVVVALSNVKSVNTSTLFAICAFLVGVSMFFARRLALRAGAGKVRNGRPPSTVVWDGTEDKSAEMERLNTVKT</sequence>
<evidence type="ECO:0000256" key="7">
    <source>
        <dbReference type="ARBA" id="ARBA00022989"/>
    </source>
</evidence>
<keyword evidence="5" id="KW-1003">Cell membrane</keyword>
<accession>A0A0L0H924</accession>
<dbReference type="Proteomes" id="UP000053201">
    <property type="component" value="Unassembled WGS sequence"/>
</dbReference>
<evidence type="ECO:0000313" key="15">
    <source>
        <dbReference type="Proteomes" id="UP000053201"/>
    </source>
</evidence>
<dbReference type="SUPFAM" id="SSF103473">
    <property type="entry name" value="MFS general substrate transporter"/>
    <property type="match status" value="1"/>
</dbReference>
<reference evidence="14 15" key="1">
    <citation type="submission" date="2009-08" db="EMBL/GenBank/DDBJ databases">
        <title>The Genome Sequence of Spizellomyces punctatus strain DAOM BR117.</title>
        <authorList>
            <consortium name="The Broad Institute Genome Sequencing Platform"/>
            <person name="Russ C."/>
            <person name="Cuomo C."/>
            <person name="Shea T."/>
            <person name="Young S.K."/>
            <person name="Zeng Q."/>
            <person name="Koehrsen M."/>
            <person name="Haas B."/>
            <person name="Borodovsky M."/>
            <person name="Guigo R."/>
            <person name="Alvarado L."/>
            <person name="Berlin A."/>
            <person name="Bochicchio J."/>
            <person name="Borenstein D."/>
            <person name="Chapman S."/>
            <person name="Chen Z."/>
            <person name="Engels R."/>
            <person name="Freedman E."/>
            <person name="Gellesch M."/>
            <person name="Goldberg J."/>
            <person name="Griggs A."/>
            <person name="Gujja S."/>
            <person name="Heiman D."/>
            <person name="Hepburn T."/>
            <person name="Howarth C."/>
            <person name="Jen D."/>
            <person name="Larson L."/>
            <person name="Lewis B."/>
            <person name="Mehta T."/>
            <person name="Park D."/>
            <person name="Pearson M."/>
            <person name="Roberts A."/>
            <person name="Saif S."/>
            <person name="Shenoy N."/>
            <person name="Sisk P."/>
            <person name="Stolte C."/>
            <person name="Sykes S."/>
            <person name="Thomson T."/>
            <person name="Walk T."/>
            <person name="White J."/>
            <person name="Yandava C."/>
            <person name="Burger G."/>
            <person name="Gray M.W."/>
            <person name="Holland P.W.H."/>
            <person name="King N."/>
            <person name="Lang F.B.F."/>
            <person name="Roger A.J."/>
            <person name="Ruiz-Trillo I."/>
            <person name="Lander E."/>
            <person name="Nusbaum C."/>
        </authorList>
    </citation>
    <scope>NUCLEOTIDE SEQUENCE [LARGE SCALE GENOMIC DNA]</scope>
    <source>
        <strain evidence="14 15">DAOM BR117</strain>
    </source>
</reference>
<feature type="transmembrane region" description="Helical" evidence="13">
    <location>
        <begin position="162"/>
        <end position="184"/>
    </location>
</feature>